<dbReference type="AlphaFoldDB" id="A0A0B2AIQ3"/>
<reference evidence="1 2" key="1">
    <citation type="submission" date="2014-09" db="EMBL/GenBank/DDBJ databases">
        <title>Genome sequence of Sinomonas sp. MUSC 117.</title>
        <authorList>
            <person name="Lee L.-H."/>
        </authorList>
    </citation>
    <scope>NUCLEOTIDE SEQUENCE [LARGE SCALE GENOMIC DNA]</scope>
    <source>
        <strain evidence="1 2">MUSC 117</strain>
    </source>
</reference>
<dbReference type="EMBL" id="JTDL01000098">
    <property type="protein sequence ID" value="KHL03485.1"/>
    <property type="molecule type" value="Genomic_DNA"/>
</dbReference>
<sequence length="101" mass="11081">MPSYRAVLQITGLRPGHPPERVMEAAQEALGSRHLVEASQLDVVRGVPQITLRFLVEAASDDDETAAAWASALAMHEAVDEVATTGRLRVLRQRRGKWVPV</sequence>
<comment type="caution">
    <text evidence="1">The sequence shown here is derived from an EMBL/GenBank/DDBJ whole genome shotgun (WGS) entry which is preliminary data.</text>
</comment>
<gene>
    <name evidence="1" type="ORF">LK10_08570</name>
</gene>
<accession>A0A0B2AIQ3</accession>
<protein>
    <submittedName>
        <fullName evidence="1">Uncharacterized protein</fullName>
    </submittedName>
</protein>
<organism evidence="1 2">
    <name type="scientific">Sinomonas humi</name>
    <dbReference type="NCBI Taxonomy" id="1338436"/>
    <lineage>
        <taxon>Bacteria</taxon>
        <taxon>Bacillati</taxon>
        <taxon>Actinomycetota</taxon>
        <taxon>Actinomycetes</taxon>
        <taxon>Micrococcales</taxon>
        <taxon>Micrococcaceae</taxon>
        <taxon>Sinomonas</taxon>
    </lineage>
</organism>
<evidence type="ECO:0000313" key="2">
    <source>
        <dbReference type="Proteomes" id="UP000030982"/>
    </source>
</evidence>
<keyword evidence="2" id="KW-1185">Reference proteome</keyword>
<dbReference type="STRING" id="1338436.LK10_08570"/>
<name>A0A0B2AIQ3_9MICC</name>
<dbReference type="Proteomes" id="UP000030982">
    <property type="component" value="Unassembled WGS sequence"/>
</dbReference>
<evidence type="ECO:0000313" key="1">
    <source>
        <dbReference type="EMBL" id="KHL03485.1"/>
    </source>
</evidence>
<dbReference type="RefSeq" id="WP_043122399.1">
    <property type="nucleotide sequence ID" value="NZ_JTDL01000098.1"/>
</dbReference>
<dbReference type="OrthoDB" id="5149446at2"/>
<proteinExistence type="predicted"/>